<evidence type="ECO:0000313" key="2">
    <source>
        <dbReference type="EMBL" id="TFC95019.1"/>
    </source>
</evidence>
<comment type="caution">
    <text evidence="2">The sequence shown here is derived from an EMBL/GenBank/DDBJ whole genome shotgun (WGS) entry which is preliminary data.</text>
</comment>
<reference evidence="2 3" key="1">
    <citation type="submission" date="2019-03" db="EMBL/GenBank/DDBJ databases">
        <title>Genomics of glacier-inhabiting Cryobacterium strains.</title>
        <authorList>
            <person name="Liu Q."/>
            <person name="Xin Y.-H."/>
        </authorList>
    </citation>
    <scope>NUCLEOTIDE SEQUENCE [LARGE SCALE GENOMIC DNA]</scope>
    <source>
        <strain evidence="2 3">TMT4-23</strain>
    </source>
</reference>
<feature type="region of interest" description="Disordered" evidence="1">
    <location>
        <begin position="1"/>
        <end position="21"/>
    </location>
</feature>
<evidence type="ECO:0000313" key="3">
    <source>
        <dbReference type="Proteomes" id="UP000298355"/>
    </source>
</evidence>
<protein>
    <recommendedName>
        <fullName evidence="4">Asp23/Gls24 family envelope stress response protein</fullName>
    </recommendedName>
</protein>
<organism evidence="2 3">
    <name type="scientific">Cryobacterium breve</name>
    <dbReference type="NCBI Taxonomy" id="1259258"/>
    <lineage>
        <taxon>Bacteria</taxon>
        <taxon>Bacillati</taxon>
        <taxon>Actinomycetota</taxon>
        <taxon>Actinomycetes</taxon>
        <taxon>Micrococcales</taxon>
        <taxon>Microbacteriaceae</taxon>
        <taxon>Cryobacterium</taxon>
    </lineage>
</organism>
<dbReference type="RefSeq" id="WP_134364679.1">
    <property type="nucleotide sequence ID" value="NZ_SOGJ01000036.1"/>
</dbReference>
<evidence type="ECO:0000256" key="1">
    <source>
        <dbReference type="SAM" id="MobiDB-lite"/>
    </source>
</evidence>
<dbReference type="EMBL" id="SOGJ01000036">
    <property type="protein sequence ID" value="TFC95019.1"/>
    <property type="molecule type" value="Genomic_DNA"/>
</dbReference>
<gene>
    <name evidence="2" type="ORF">E3O65_15785</name>
</gene>
<accession>A0ABY2IU88</accession>
<proteinExistence type="predicted"/>
<feature type="compositionally biased region" description="Polar residues" evidence="1">
    <location>
        <begin position="1"/>
        <end position="15"/>
    </location>
</feature>
<dbReference type="Proteomes" id="UP000298355">
    <property type="component" value="Unassembled WGS sequence"/>
</dbReference>
<name>A0ABY2IU88_9MICO</name>
<evidence type="ECO:0008006" key="4">
    <source>
        <dbReference type="Google" id="ProtNLM"/>
    </source>
</evidence>
<sequence length="133" mass="14072">MTTLSSKTATRQTLSPAALKNGRTTVSPRALNRLVCAVAADALGVDPSAVGAEITDDQGSLALTVSAPIRVVALTRVHRDPSVVARTGGTILERAEHVRQHIHYRVGELTGSTLSRVTVRLTGADIRPESRVQ</sequence>
<keyword evidence="3" id="KW-1185">Reference proteome</keyword>